<keyword evidence="3" id="KW-1185">Reference proteome</keyword>
<proteinExistence type="predicted"/>
<dbReference type="EMBL" id="QLNQ01000028">
    <property type="protein sequence ID" value="RCK57375.1"/>
    <property type="molecule type" value="Genomic_DNA"/>
</dbReference>
<accession>A0A367XUS0</accession>
<dbReference type="Proteomes" id="UP000253472">
    <property type="component" value="Unassembled WGS sequence"/>
</dbReference>
<dbReference type="OrthoDB" id="4024478at2759"/>
<protein>
    <submittedName>
        <fullName evidence="2">Uncharacterized protein</fullName>
    </submittedName>
</protein>
<dbReference type="AlphaFoldDB" id="A0A367XUS0"/>
<reference evidence="2 3" key="1">
    <citation type="submission" date="2018-06" db="EMBL/GenBank/DDBJ databases">
        <title>Whole genome sequencing of Candida tropicalis (genome annotated by CSBL at Korea University).</title>
        <authorList>
            <person name="Ahn J."/>
        </authorList>
    </citation>
    <scope>NUCLEOTIDE SEQUENCE [LARGE SCALE GENOMIC DNA]</scope>
    <source>
        <strain evidence="2 3">ATCC 20962</strain>
    </source>
</reference>
<comment type="caution">
    <text evidence="2">The sequence shown here is derived from an EMBL/GenBank/DDBJ whole genome shotgun (WGS) entry which is preliminary data.</text>
</comment>
<evidence type="ECO:0000256" key="1">
    <source>
        <dbReference type="SAM" id="MobiDB-lite"/>
    </source>
</evidence>
<organism evidence="2 3">
    <name type="scientific">Candida viswanathii</name>
    <dbReference type="NCBI Taxonomy" id="5486"/>
    <lineage>
        <taxon>Eukaryota</taxon>
        <taxon>Fungi</taxon>
        <taxon>Dikarya</taxon>
        <taxon>Ascomycota</taxon>
        <taxon>Saccharomycotina</taxon>
        <taxon>Pichiomycetes</taxon>
        <taxon>Debaryomycetaceae</taxon>
        <taxon>Candida/Lodderomyces clade</taxon>
        <taxon>Candida</taxon>
    </lineage>
</organism>
<feature type="region of interest" description="Disordered" evidence="1">
    <location>
        <begin position="1"/>
        <end position="29"/>
    </location>
</feature>
<sequence>MNTPIDEVINSNELDEAIKPPQLQPPEQEIDVGSDIPLLQKLINEQPNADQLTQELKNALLKYYWSGFDLGYETQKSSN</sequence>
<evidence type="ECO:0000313" key="2">
    <source>
        <dbReference type="EMBL" id="RCK57375.1"/>
    </source>
</evidence>
<gene>
    <name evidence="2" type="ORF">Cantr_06734</name>
</gene>
<evidence type="ECO:0000313" key="3">
    <source>
        <dbReference type="Proteomes" id="UP000253472"/>
    </source>
</evidence>
<name>A0A367XUS0_9ASCO</name>